<dbReference type="AlphaFoldDB" id="A0A075G845"/>
<dbReference type="InterPro" id="IPR015797">
    <property type="entry name" value="NUDIX_hydrolase-like_dom_sf"/>
</dbReference>
<dbReference type="GO" id="GO:0006167">
    <property type="term" value="P:AMP biosynthetic process"/>
    <property type="evidence" value="ECO:0007669"/>
    <property type="project" value="TreeGrafter"/>
</dbReference>
<dbReference type="Gene3D" id="3.90.79.10">
    <property type="entry name" value="Nucleoside Triphosphate Pyrophosphohydrolase"/>
    <property type="match status" value="1"/>
</dbReference>
<dbReference type="GO" id="GO:0006754">
    <property type="term" value="P:ATP biosynthetic process"/>
    <property type="evidence" value="ECO:0007669"/>
    <property type="project" value="TreeGrafter"/>
</dbReference>
<dbReference type="Pfam" id="PF00293">
    <property type="entry name" value="NUDIX"/>
    <property type="match status" value="1"/>
</dbReference>
<evidence type="ECO:0000256" key="1">
    <source>
        <dbReference type="ARBA" id="ARBA00005582"/>
    </source>
</evidence>
<dbReference type="InterPro" id="IPR051325">
    <property type="entry name" value="Nudix_hydrolase_domain"/>
</dbReference>
<accession>A0A075G845</accession>
<name>A0A075G845_9EURY</name>
<evidence type="ECO:0000313" key="7">
    <source>
        <dbReference type="EMBL" id="AIF00191.1"/>
    </source>
</evidence>
<dbReference type="PROSITE" id="PS51462">
    <property type="entry name" value="NUDIX"/>
    <property type="match status" value="1"/>
</dbReference>
<sequence>MDDPGARLMETSCGFVLVNYDSVLLLQYPQGHWSFPKGHIEDGDGDHHITASRELAEETGIDDVIIDDGWNSRTQYTFMRRGRSTPKQVYWYIAETSELDVTLSHEHTNYMWLDFDEAEAQLTFDQEKELLRSARTHMQQMGKTV</sequence>
<dbReference type="GO" id="GO:0000166">
    <property type="term" value="F:nucleotide binding"/>
    <property type="evidence" value="ECO:0007669"/>
    <property type="project" value="UniProtKB-KW"/>
</dbReference>
<dbReference type="CDD" id="cd03428">
    <property type="entry name" value="NUDIX_Ap4A_Nudt2"/>
    <property type="match status" value="1"/>
</dbReference>
<evidence type="ECO:0000256" key="4">
    <source>
        <dbReference type="ARBA" id="ARBA00022801"/>
    </source>
</evidence>
<evidence type="ECO:0000259" key="6">
    <source>
        <dbReference type="PROSITE" id="PS51462"/>
    </source>
</evidence>
<keyword evidence="3" id="KW-0547">Nucleotide-binding</keyword>
<evidence type="ECO:0000256" key="2">
    <source>
        <dbReference type="ARBA" id="ARBA00018911"/>
    </source>
</evidence>
<proteinExistence type="inferred from homology"/>
<reference evidence="7" key="1">
    <citation type="journal article" date="2014" name="Genome Biol. Evol.">
        <title>Pangenome evidence for extensive interdomain horizontal transfer affecting lineage core and shell genes in uncultured planktonic thaumarchaeota and euryarchaeota.</title>
        <authorList>
            <person name="Deschamps P."/>
            <person name="Zivanovic Y."/>
            <person name="Moreira D."/>
            <person name="Rodriguez-Valera F."/>
            <person name="Lopez-Garcia P."/>
        </authorList>
    </citation>
    <scope>NUCLEOTIDE SEQUENCE</scope>
</reference>
<dbReference type="PANTHER" id="PTHR21340">
    <property type="entry name" value="DIADENOSINE 5,5-P1,P4-TETRAPHOSPHATE PYROPHOSPHOHYDROLASE MUTT"/>
    <property type="match status" value="1"/>
</dbReference>
<dbReference type="PANTHER" id="PTHR21340:SF0">
    <property type="entry name" value="BIS(5'-NUCLEOSYL)-TETRAPHOSPHATASE [ASYMMETRICAL]"/>
    <property type="match status" value="1"/>
</dbReference>
<keyword evidence="4 7" id="KW-0378">Hydrolase</keyword>
<dbReference type="EMBL" id="KF900584">
    <property type="protein sequence ID" value="AIF00191.1"/>
    <property type="molecule type" value="Genomic_DNA"/>
</dbReference>
<dbReference type="InterPro" id="IPR003565">
    <property type="entry name" value="Tetra_PHTase"/>
</dbReference>
<feature type="domain" description="Nudix hydrolase" evidence="6">
    <location>
        <begin position="8"/>
        <end position="135"/>
    </location>
</feature>
<evidence type="ECO:0000256" key="5">
    <source>
        <dbReference type="ARBA" id="ARBA00032644"/>
    </source>
</evidence>
<dbReference type="GO" id="GO:0004081">
    <property type="term" value="F:bis(5'-nucleosyl)-tetraphosphatase (asymmetrical) activity"/>
    <property type="evidence" value="ECO:0007669"/>
    <property type="project" value="TreeGrafter"/>
</dbReference>
<protein>
    <recommendedName>
        <fullName evidence="2">Bis(5'-nucleosyl)-tetraphosphatase [asymmetrical]</fullName>
    </recommendedName>
    <alternativeName>
        <fullName evidence="5">Diadenosine 5',5'''-P1,P4-tetraphosphate asymmetrical hydrolase</fullName>
    </alternativeName>
</protein>
<comment type="similarity">
    <text evidence="1">Belongs to the Nudix hydrolase family.</text>
</comment>
<dbReference type="SUPFAM" id="SSF55811">
    <property type="entry name" value="Nudix"/>
    <property type="match status" value="1"/>
</dbReference>
<dbReference type="InterPro" id="IPR000086">
    <property type="entry name" value="NUDIX_hydrolase_dom"/>
</dbReference>
<evidence type="ECO:0000256" key="3">
    <source>
        <dbReference type="ARBA" id="ARBA00022741"/>
    </source>
</evidence>
<organism evidence="7">
    <name type="scientific">uncultured marine group II/III euryarchaeote KM3_12_E09</name>
    <dbReference type="NCBI Taxonomy" id="1457860"/>
    <lineage>
        <taxon>Archaea</taxon>
        <taxon>Methanobacteriati</taxon>
        <taxon>Methanobacteriota</taxon>
        <taxon>environmental samples</taxon>
    </lineage>
</organism>